<reference evidence="2" key="1">
    <citation type="submission" date="2018-05" db="EMBL/GenBank/DDBJ databases">
        <authorList>
            <person name="Lanie J.A."/>
            <person name="Ng W.-L."/>
            <person name="Kazmierczak K.M."/>
            <person name="Andrzejewski T.M."/>
            <person name="Davidsen T.M."/>
            <person name="Wayne K.J."/>
            <person name="Tettelin H."/>
            <person name="Glass J.I."/>
            <person name="Rusch D."/>
            <person name="Podicherti R."/>
            <person name="Tsui H.-C.T."/>
            <person name="Winkler M.E."/>
        </authorList>
    </citation>
    <scope>NUCLEOTIDE SEQUENCE</scope>
</reference>
<organism evidence="2">
    <name type="scientific">marine metagenome</name>
    <dbReference type="NCBI Taxonomy" id="408172"/>
    <lineage>
        <taxon>unclassified sequences</taxon>
        <taxon>metagenomes</taxon>
        <taxon>ecological metagenomes</taxon>
    </lineage>
</organism>
<dbReference type="Gene3D" id="1.25.40.10">
    <property type="entry name" value="Tetratricopeptide repeat domain"/>
    <property type="match status" value="1"/>
</dbReference>
<dbReference type="SMART" id="SM00671">
    <property type="entry name" value="SEL1"/>
    <property type="match status" value="4"/>
</dbReference>
<proteinExistence type="predicted"/>
<dbReference type="PANTHER" id="PTHR43628:SF1">
    <property type="entry name" value="CHITIN SYNTHASE REGULATORY FACTOR 2-RELATED"/>
    <property type="match status" value="1"/>
</dbReference>
<dbReference type="Gene3D" id="3.10.350.10">
    <property type="entry name" value="LysM domain"/>
    <property type="match status" value="1"/>
</dbReference>
<dbReference type="InterPro" id="IPR006597">
    <property type="entry name" value="Sel1-like"/>
</dbReference>
<dbReference type="InterPro" id="IPR018392">
    <property type="entry name" value="LysM"/>
</dbReference>
<dbReference type="InterPro" id="IPR052945">
    <property type="entry name" value="Mitotic_Regulator"/>
</dbReference>
<feature type="non-terminal residue" evidence="2">
    <location>
        <position position="1"/>
    </location>
</feature>
<dbReference type="PANTHER" id="PTHR43628">
    <property type="entry name" value="ACTIVATOR OF C KINASE PROTEIN 1-RELATED"/>
    <property type="match status" value="1"/>
</dbReference>
<dbReference type="InterPro" id="IPR036779">
    <property type="entry name" value="LysM_dom_sf"/>
</dbReference>
<gene>
    <name evidence="2" type="ORF">METZ01_LOCUS338686</name>
</gene>
<dbReference type="PROSITE" id="PS51782">
    <property type="entry name" value="LYSM"/>
    <property type="match status" value="1"/>
</dbReference>
<sequence>RNMGLGILLVLVVACNKSNFTGYREVSADWGNRISQYEKGLAFQEGFQEEKNLKKALSWYEAAASETNHVVRPNQTIIDIADRYGVLIKDMNALNLKMDVDNLKTGEKIIIPGYAKAMYHAGALHESGKGGIERNTAMAAKWYHAGAEAGDALAQFSYAYALEKGLGTGVDLKKAANWYRLSAEKGIGSAQQNLAQLYFRGMGVDKNLSEAYRWYRLASEYLEYDAAGAGENAEQEKAQLDKAIKTCGESLAPEERVRVDRLIESFEPNR</sequence>
<dbReference type="SMART" id="SM00257">
    <property type="entry name" value="LysM"/>
    <property type="match status" value="1"/>
</dbReference>
<dbReference type="AlphaFoldDB" id="A0A382QM64"/>
<dbReference type="CDD" id="cd00118">
    <property type="entry name" value="LysM"/>
    <property type="match status" value="1"/>
</dbReference>
<dbReference type="InterPro" id="IPR011990">
    <property type="entry name" value="TPR-like_helical_dom_sf"/>
</dbReference>
<dbReference type="Pfam" id="PF01476">
    <property type="entry name" value="LysM"/>
    <property type="match status" value="1"/>
</dbReference>
<dbReference type="SUPFAM" id="SSF81901">
    <property type="entry name" value="HCP-like"/>
    <property type="match status" value="1"/>
</dbReference>
<protein>
    <recommendedName>
        <fullName evidence="1">LysM domain-containing protein</fullName>
    </recommendedName>
</protein>
<dbReference type="EMBL" id="UINC01115073">
    <property type="protein sequence ID" value="SVC85832.1"/>
    <property type="molecule type" value="Genomic_DNA"/>
</dbReference>
<accession>A0A382QM64</accession>
<evidence type="ECO:0000313" key="2">
    <source>
        <dbReference type="EMBL" id="SVC85832.1"/>
    </source>
</evidence>
<dbReference type="Pfam" id="PF08238">
    <property type="entry name" value="Sel1"/>
    <property type="match status" value="4"/>
</dbReference>
<name>A0A382QM64_9ZZZZ</name>
<feature type="domain" description="LysM" evidence="1">
    <location>
        <begin position="67"/>
        <end position="111"/>
    </location>
</feature>
<evidence type="ECO:0000259" key="1">
    <source>
        <dbReference type="PROSITE" id="PS51782"/>
    </source>
</evidence>